<dbReference type="Proteomes" id="UP000251571">
    <property type="component" value="Unassembled WGS sequence"/>
</dbReference>
<feature type="domain" description="GIY-YIG catalytic" evidence="1">
    <location>
        <begin position="43"/>
        <end position="164"/>
    </location>
</feature>
<organism evidence="3 5">
    <name type="scientific">Jannaschia seohaensis</name>
    <dbReference type="NCBI Taxonomy" id="475081"/>
    <lineage>
        <taxon>Bacteria</taxon>
        <taxon>Pseudomonadati</taxon>
        <taxon>Pseudomonadota</taxon>
        <taxon>Alphaproteobacteria</taxon>
        <taxon>Rhodobacterales</taxon>
        <taxon>Roseobacteraceae</taxon>
        <taxon>Jannaschia</taxon>
    </lineage>
</organism>
<reference evidence="3 5" key="1">
    <citation type="submission" date="2016-10" db="EMBL/GenBank/DDBJ databases">
        <authorList>
            <person name="Cai Z."/>
        </authorList>
    </citation>
    <scope>NUCLEOTIDE SEQUENCE [LARGE SCALE GENOMIC DNA]</scope>
    <source>
        <strain evidence="3 5">DSM 25227</strain>
    </source>
</reference>
<evidence type="ECO:0000259" key="1">
    <source>
        <dbReference type="Pfam" id="PF20815"/>
    </source>
</evidence>
<dbReference type="Proteomes" id="UP000245839">
    <property type="component" value="Unassembled WGS sequence"/>
</dbReference>
<name>A0A2Y9AUE9_9RHOB</name>
<dbReference type="InterPro" id="IPR049311">
    <property type="entry name" value="GIY_YIG_cat"/>
</dbReference>
<dbReference type="Pfam" id="PF20815">
    <property type="entry name" value="GIY_YIG_2"/>
    <property type="match status" value="1"/>
</dbReference>
<accession>A0A2Y9AUE9</accession>
<dbReference type="AlphaFoldDB" id="A0A2Y9AUE9"/>
<reference evidence="2 4" key="2">
    <citation type="submission" date="2018-03" db="EMBL/GenBank/DDBJ databases">
        <title>Genomic Encyclopedia of Archaeal and Bacterial Type Strains, Phase II (KMG-II): from individual species to whole genera.</title>
        <authorList>
            <person name="Goeker M."/>
        </authorList>
    </citation>
    <scope>NUCLEOTIDE SEQUENCE [LARGE SCALE GENOMIC DNA]</scope>
    <source>
        <strain evidence="2 4">DSM 25227</strain>
    </source>
</reference>
<sequence length="175" mass="19549">MDIAEALLIGRRPITDVVSSQKAGLYGIFAKRRDCLPGMTIPDTEIIYIGQTGESLGNRNHFLPKSSGFHSPRRSLGAILKVELNLQAVPRAPGPSESNFTNFAFAGDGEHRLSNWMVRNLDYATVELEVDLHRVEKETIRVMQPPLNLTGWANPQKRHIMDLRNACKAEAKTTR</sequence>
<evidence type="ECO:0000313" key="4">
    <source>
        <dbReference type="Proteomes" id="UP000245839"/>
    </source>
</evidence>
<gene>
    <name evidence="2" type="ORF">BCF38_104149</name>
    <name evidence="3" type="ORF">SAMN05421539_104149</name>
</gene>
<evidence type="ECO:0000313" key="3">
    <source>
        <dbReference type="EMBL" id="SSA45879.1"/>
    </source>
</evidence>
<protein>
    <recommendedName>
        <fullName evidence="1">GIY-YIG catalytic domain-containing protein</fullName>
    </recommendedName>
</protein>
<keyword evidence="4" id="KW-1185">Reference proteome</keyword>
<evidence type="ECO:0000313" key="2">
    <source>
        <dbReference type="EMBL" id="PWJ19217.1"/>
    </source>
</evidence>
<evidence type="ECO:0000313" key="5">
    <source>
        <dbReference type="Proteomes" id="UP000251571"/>
    </source>
</evidence>
<dbReference type="EMBL" id="QGDJ01000004">
    <property type="protein sequence ID" value="PWJ19217.1"/>
    <property type="molecule type" value="Genomic_DNA"/>
</dbReference>
<dbReference type="OrthoDB" id="7627937at2"/>
<proteinExistence type="predicted"/>
<dbReference type="RefSeq" id="WP_146204839.1">
    <property type="nucleotide sequence ID" value="NZ_QGDJ01000004.1"/>
</dbReference>
<dbReference type="EMBL" id="UETC01000004">
    <property type="protein sequence ID" value="SSA45879.1"/>
    <property type="molecule type" value="Genomic_DNA"/>
</dbReference>